<evidence type="ECO:0000313" key="1">
    <source>
        <dbReference type="EMBL" id="MFA1544609.1"/>
    </source>
</evidence>
<dbReference type="RefSeq" id="WP_371955146.1">
    <property type="nucleotide sequence ID" value="NZ_JAXCEI010000036.1"/>
</dbReference>
<protein>
    <recommendedName>
        <fullName evidence="3">Transcriptional regulator</fullName>
    </recommendedName>
</protein>
<comment type="caution">
    <text evidence="1">The sequence shown here is derived from an EMBL/GenBank/DDBJ whole genome shotgun (WGS) entry which is preliminary data.</text>
</comment>
<sequence>MGMSGFTVVYYCSEKKFFSHAINWRLAISIRNASVMIKNEQEYYAALKEVSPLYDLDPPDGSEEARKLDELSTLIMQYEAKNYPLD</sequence>
<dbReference type="Proteomes" id="UP001569963">
    <property type="component" value="Unassembled WGS sequence"/>
</dbReference>
<evidence type="ECO:0008006" key="3">
    <source>
        <dbReference type="Google" id="ProtNLM"/>
    </source>
</evidence>
<reference evidence="1 2" key="1">
    <citation type="submission" date="2023-11" db="EMBL/GenBank/DDBJ databases">
        <title>Actinomadura monticuli sp. nov., isolated from volcanic ash.</title>
        <authorList>
            <person name="Lee S.D."/>
            <person name="Yang H."/>
            <person name="Kim I.S."/>
        </authorList>
    </citation>
    <scope>NUCLEOTIDE SEQUENCE [LARGE SCALE GENOMIC DNA]</scope>
    <source>
        <strain evidence="1 2">DLS-62</strain>
    </source>
</reference>
<gene>
    <name evidence="1" type="ORF">SM611_37285</name>
</gene>
<keyword evidence="2" id="KW-1185">Reference proteome</keyword>
<organism evidence="1 2">
    <name type="scientific">Actinomadura monticuli</name>
    <dbReference type="NCBI Taxonomy" id="3097367"/>
    <lineage>
        <taxon>Bacteria</taxon>
        <taxon>Bacillati</taxon>
        <taxon>Actinomycetota</taxon>
        <taxon>Actinomycetes</taxon>
        <taxon>Streptosporangiales</taxon>
        <taxon>Thermomonosporaceae</taxon>
        <taxon>Actinomadura</taxon>
    </lineage>
</organism>
<dbReference type="EMBL" id="JAXCEI010000036">
    <property type="protein sequence ID" value="MFA1544609.1"/>
    <property type="molecule type" value="Genomic_DNA"/>
</dbReference>
<proteinExistence type="predicted"/>
<accession>A0ABV4QPZ3</accession>
<name>A0ABV4QPZ3_9ACTN</name>
<evidence type="ECO:0000313" key="2">
    <source>
        <dbReference type="Proteomes" id="UP001569963"/>
    </source>
</evidence>